<evidence type="ECO:0000259" key="3">
    <source>
        <dbReference type="Pfam" id="PF23598"/>
    </source>
</evidence>
<dbReference type="PANTHER" id="PTHR47186:SF55">
    <property type="entry name" value="NB-ARC DOMAIN-CONTAINING PROTEIN"/>
    <property type="match status" value="1"/>
</dbReference>
<dbReference type="PANTHER" id="PTHR47186">
    <property type="entry name" value="LEUCINE-RICH REPEAT-CONTAINING PROTEIN 57"/>
    <property type="match status" value="1"/>
</dbReference>
<organism evidence="4 5">
    <name type="scientific">Triticum turgidum subsp. durum</name>
    <name type="common">Durum wheat</name>
    <name type="synonym">Triticum durum</name>
    <dbReference type="NCBI Taxonomy" id="4567"/>
    <lineage>
        <taxon>Eukaryota</taxon>
        <taxon>Viridiplantae</taxon>
        <taxon>Streptophyta</taxon>
        <taxon>Embryophyta</taxon>
        <taxon>Tracheophyta</taxon>
        <taxon>Spermatophyta</taxon>
        <taxon>Magnoliopsida</taxon>
        <taxon>Liliopsida</taxon>
        <taxon>Poales</taxon>
        <taxon>Poaceae</taxon>
        <taxon>BOP clade</taxon>
        <taxon>Pooideae</taxon>
        <taxon>Triticodae</taxon>
        <taxon>Triticeae</taxon>
        <taxon>Triticinae</taxon>
        <taxon>Triticum</taxon>
    </lineage>
</organism>
<dbReference type="Pfam" id="PF23598">
    <property type="entry name" value="LRR_14"/>
    <property type="match status" value="1"/>
</dbReference>
<feature type="region of interest" description="Disordered" evidence="2">
    <location>
        <begin position="158"/>
        <end position="216"/>
    </location>
</feature>
<evidence type="ECO:0000313" key="5">
    <source>
        <dbReference type="Proteomes" id="UP000324705"/>
    </source>
</evidence>
<dbReference type="OMA" id="KVGWASK"/>
<dbReference type="InterPro" id="IPR055414">
    <property type="entry name" value="LRR_R13L4/SHOC2-like"/>
</dbReference>
<feature type="compositionally biased region" description="Polar residues" evidence="2">
    <location>
        <begin position="194"/>
        <end position="210"/>
    </location>
</feature>
<evidence type="ECO:0000313" key="4">
    <source>
        <dbReference type="EMBL" id="VAH54980.1"/>
    </source>
</evidence>
<feature type="compositionally biased region" description="Polar residues" evidence="2">
    <location>
        <begin position="165"/>
        <end position="174"/>
    </location>
</feature>
<dbReference type="Gramene" id="TRITD2Bv1G263790.1">
    <property type="protein sequence ID" value="TRITD2Bv1G263790.1"/>
    <property type="gene ID" value="TRITD2Bv1G263790"/>
</dbReference>
<gene>
    <name evidence="4" type="ORF">TRITD_2Bv1G263790</name>
</gene>
<evidence type="ECO:0000256" key="1">
    <source>
        <dbReference type="ARBA" id="ARBA00022737"/>
    </source>
</evidence>
<dbReference type="AlphaFoldDB" id="A0A9R1RVD4"/>
<evidence type="ECO:0000256" key="2">
    <source>
        <dbReference type="SAM" id="MobiDB-lite"/>
    </source>
</evidence>
<reference evidence="4 5" key="1">
    <citation type="submission" date="2017-09" db="EMBL/GenBank/DDBJ databases">
        <authorList>
            <consortium name="International Durum Wheat Genome Sequencing Consortium (IDWGSC)"/>
            <person name="Milanesi L."/>
        </authorList>
    </citation>
    <scope>NUCLEOTIDE SEQUENCE [LARGE SCALE GENOMIC DNA]</scope>
    <source>
        <strain evidence="5">cv. Svevo</strain>
    </source>
</reference>
<dbReference type="Gene3D" id="3.80.10.10">
    <property type="entry name" value="Ribonuclease Inhibitor"/>
    <property type="match status" value="2"/>
</dbReference>
<proteinExistence type="predicted"/>
<feature type="domain" description="Disease resistance R13L4/SHOC-2-like LRR" evidence="3">
    <location>
        <begin position="45"/>
        <end position="151"/>
    </location>
</feature>
<accession>A0A9R1RVD4</accession>
<dbReference type="InterPro" id="IPR032675">
    <property type="entry name" value="LRR_dom_sf"/>
</dbReference>
<dbReference type="Proteomes" id="UP000324705">
    <property type="component" value="Chromosome 2B"/>
</dbReference>
<dbReference type="EMBL" id="LT934114">
    <property type="protein sequence ID" value="VAH54980.1"/>
    <property type="molecule type" value="Genomic_DNA"/>
</dbReference>
<dbReference type="SUPFAM" id="SSF52047">
    <property type="entry name" value="RNI-like"/>
    <property type="match status" value="1"/>
</dbReference>
<sequence>MEDNLVFALDGRCNPNTQRTGQHLTIMANWHRDQIAFESIDFARLRSLTVFGEWYSFFISGKMRRLRVLDLEGMVALTNEDIEQIFVKLLSLKFISLRECREISHLPDTLGGLRQLQTLDVRWTSIVKLPSAIIKLHELQYIRAGAIVLPDEDWKSASTEDGDVVTNQLPATTSEELDGRDSSISSGRPAVPTCTENAESPAQATTSQEAQHPKVGRLASKLSHTWSLCGSKPRKEAQHHNGGLGVPVGIESLTALHTVGVVNVNASGGEAFLKQLAKLTQLLKLRVCGINKKNWPLLCSALSDKNCHLESLSVRFDEDCLDDSFKPPKTLKSLKLYGPIRKLPDTIKDVFNFEKLDLEMTITSQDDIHLFLKDKLPRRDILNRLCIKVQGDKAVNFSSNEFDYDGNWSGSFRPRVVKIDCSSKLEVTVGSIIRYAEVLIIQCSEGSFFRVSGGRDGLSGMYGIKAVWLKGSYSEEQRVHLKELVDRHSRKPVLKVEPLQ</sequence>
<keyword evidence="5" id="KW-1185">Reference proteome</keyword>
<name>A0A9R1RVD4_TRITD</name>
<keyword evidence="1" id="KW-0677">Repeat</keyword>
<protein>
    <recommendedName>
        <fullName evidence="3">Disease resistance R13L4/SHOC-2-like LRR domain-containing protein</fullName>
    </recommendedName>
</protein>